<feature type="domain" description="AAA-ATPase-like" evidence="2">
    <location>
        <begin position="137"/>
        <end position="338"/>
    </location>
</feature>
<feature type="region of interest" description="Disordered" evidence="1">
    <location>
        <begin position="1"/>
        <end position="60"/>
    </location>
</feature>
<feature type="compositionally biased region" description="Polar residues" evidence="1">
    <location>
        <begin position="1"/>
        <end position="54"/>
    </location>
</feature>
<dbReference type="OrthoDB" id="5584915at2759"/>
<proteinExistence type="predicted"/>
<accession>A0A9W8BMX4</accession>
<comment type="caution">
    <text evidence="3">The sequence shown here is derived from an EMBL/GenBank/DDBJ whole genome shotgun (WGS) entry which is preliminary data.</text>
</comment>
<evidence type="ECO:0000259" key="2">
    <source>
        <dbReference type="Pfam" id="PF09820"/>
    </source>
</evidence>
<feature type="region of interest" description="Disordered" evidence="1">
    <location>
        <begin position="80"/>
        <end position="102"/>
    </location>
</feature>
<dbReference type="Pfam" id="PF09820">
    <property type="entry name" value="AAA-ATPase_like"/>
    <property type="match status" value="1"/>
</dbReference>
<feature type="region of interest" description="Disordered" evidence="1">
    <location>
        <begin position="626"/>
        <end position="646"/>
    </location>
</feature>
<name>A0A9W8BMX4_9FUNG</name>
<evidence type="ECO:0000313" key="4">
    <source>
        <dbReference type="Proteomes" id="UP001150907"/>
    </source>
</evidence>
<reference evidence="3" key="1">
    <citation type="submission" date="2022-07" db="EMBL/GenBank/DDBJ databases">
        <title>Phylogenomic reconstructions and comparative analyses of Kickxellomycotina fungi.</title>
        <authorList>
            <person name="Reynolds N.K."/>
            <person name="Stajich J.E."/>
            <person name="Barry K."/>
            <person name="Grigoriev I.V."/>
            <person name="Crous P."/>
            <person name="Smith M.E."/>
        </authorList>
    </citation>
    <scope>NUCLEOTIDE SEQUENCE</scope>
    <source>
        <strain evidence="3">IMI 214461</strain>
    </source>
</reference>
<evidence type="ECO:0000256" key="1">
    <source>
        <dbReference type="SAM" id="MobiDB-lite"/>
    </source>
</evidence>
<dbReference type="EMBL" id="JANBQF010000009">
    <property type="protein sequence ID" value="KAJ2008221.1"/>
    <property type="molecule type" value="Genomic_DNA"/>
</dbReference>
<keyword evidence="4" id="KW-1185">Reference proteome</keyword>
<dbReference type="Proteomes" id="UP001150907">
    <property type="component" value="Unassembled WGS sequence"/>
</dbReference>
<dbReference type="PANTHER" id="PTHR34825">
    <property type="entry name" value="CONSERVED PROTEIN, WITH A WEAK D-GALACTARATE DEHYDRATASE/ALTRONATE HYDROLASE DOMAIN"/>
    <property type="match status" value="1"/>
</dbReference>
<dbReference type="PANTHER" id="PTHR34825:SF1">
    <property type="entry name" value="AAA-ATPASE-LIKE DOMAIN-CONTAINING PROTEIN"/>
    <property type="match status" value="1"/>
</dbReference>
<sequence>MRVVSTNDTIDSGDSGNSSGEANDSSYCSSQPTALPGSDSSADSATGTQSSDQRSWVVEISPPRVSKTLIRLETDVGQDLGHPATLDGPALPSQTSDVSEYGFQSTPSLREMPARMREHIRMSPTKVAGSRVSVGGDFGTIARRDGLIVDKTPLYVNEAACVCLPRRFGKTFNLSIVEEFFNVVAVDDVRSPSGRVDAVAGKAARFELFENSLLLTEHPEFFYAHFCKYPVICISFKGDIASSSGEFHCCLAEAMADAVKAWLSRLKKCVLDSQQRLSYESLLQHHRELMSLIGDDVDRWVTQGGRAWKSFAKLSNLLHDIFEHNYIVLLDEYDEPLSAIRAPAGGKFNPVSVGRFLLELGSRTGPVESSAQPFWRETENQRRAQQLVKDNYAVFFYLLPKLTADYDGNKAKCSVYVIGHRDQTGTRVLAEDSIGISLGVEIFRTNDIEEQNDERKKLFNGLYVGDGRSLVNEFQLIYDLLPNAANLCKEAVFTNFMRVYVIGRLHRPRYIAVDNGVSGAGAVDEPRYMSELETSLGKSDQIITFPATTRDPRPLVVVFEFKRIEPGSSNCPDTPMKRARAGLKQIVEKEYARSFGMFPRRLDIGVAIGERKVVMRQRLWERTENSEAADNAVGENTGLNIEQGSDETAGEWDERLVAADDAGWLDGLGWKTQRLDAAYRDYTS</sequence>
<gene>
    <name evidence="3" type="ORF">H4R26_000341</name>
</gene>
<organism evidence="3 4">
    <name type="scientific">Coemansia thaxteri</name>
    <dbReference type="NCBI Taxonomy" id="2663907"/>
    <lineage>
        <taxon>Eukaryota</taxon>
        <taxon>Fungi</taxon>
        <taxon>Fungi incertae sedis</taxon>
        <taxon>Zoopagomycota</taxon>
        <taxon>Kickxellomycotina</taxon>
        <taxon>Kickxellomycetes</taxon>
        <taxon>Kickxellales</taxon>
        <taxon>Kickxellaceae</taxon>
        <taxon>Coemansia</taxon>
    </lineage>
</organism>
<dbReference type="InterPro" id="IPR018631">
    <property type="entry name" value="AAA-ATPase-like_dom"/>
</dbReference>
<evidence type="ECO:0000313" key="3">
    <source>
        <dbReference type="EMBL" id="KAJ2008221.1"/>
    </source>
</evidence>
<dbReference type="AlphaFoldDB" id="A0A9W8BMX4"/>
<feature type="compositionally biased region" description="Polar residues" evidence="1">
    <location>
        <begin position="92"/>
        <end position="102"/>
    </location>
</feature>
<protein>
    <recommendedName>
        <fullName evidence="2">AAA-ATPase-like domain-containing protein</fullName>
    </recommendedName>
</protein>